<feature type="region of interest" description="Disordered" evidence="1">
    <location>
        <begin position="71"/>
        <end position="93"/>
    </location>
</feature>
<keyword evidence="3" id="KW-1185">Reference proteome</keyword>
<organism evidence="2 3">
    <name type="scientific">Streptomyces monashensis</name>
    <dbReference type="NCBI Taxonomy" id="1678012"/>
    <lineage>
        <taxon>Bacteria</taxon>
        <taxon>Bacillati</taxon>
        <taxon>Actinomycetota</taxon>
        <taxon>Actinomycetes</taxon>
        <taxon>Kitasatosporales</taxon>
        <taxon>Streptomycetaceae</taxon>
        <taxon>Streptomyces</taxon>
    </lineage>
</organism>
<proteinExistence type="predicted"/>
<evidence type="ECO:0000313" key="2">
    <source>
        <dbReference type="EMBL" id="OIJ95336.1"/>
    </source>
</evidence>
<evidence type="ECO:0000256" key="1">
    <source>
        <dbReference type="SAM" id="MobiDB-lite"/>
    </source>
</evidence>
<accession>A0A1S2PP77</accession>
<dbReference type="Proteomes" id="UP000179642">
    <property type="component" value="Unassembled WGS sequence"/>
</dbReference>
<comment type="caution">
    <text evidence="2">The sequence shown here is derived from an EMBL/GenBank/DDBJ whole genome shotgun (WGS) entry which is preliminary data.</text>
</comment>
<dbReference type="AlphaFoldDB" id="A0A1S2PP77"/>
<dbReference type="EMBL" id="MLYO01000065">
    <property type="protein sequence ID" value="OIJ95336.1"/>
    <property type="molecule type" value="Genomic_DNA"/>
</dbReference>
<evidence type="ECO:0000313" key="3">
    <source>
        <dbReference type="Proteomes" id="UP000179642"/>
    </source>
</evidence>
<protein>
    <submittedName>
        <fullName evidence="2">Uncharacterized protein</fullName>
    </submittedName>
</protein>
<sequence>MLRRFQRPGGGTSVMVPGEVPWWRALVAMASGTRVGSEMGQEGVVGRGLAQDGAGGDVDVRRRLERVVNRGPGMASRRWGRKASMARTNSGGRVIRRVPPPFCQILATVSLP</sequence>
<name>A0A1S2PP77_9ACTN</name>
<reference evidence="2 3" key="1">
    <citation type="submission" date="2016-10" db="EMBL/GenBank/DDBJ databases">
        <title>Genome sequence of Streptomyces sp. MUSC 1.</title>
        <authorList>
            <person name="Lee L.-H."/>
            <person name="Ser H.-L."/>
            <person name="Law J.W.-F."/>
        </authorList>
    </citation>
    <scope>NUCLEOTIDE SEQUENCE [LARGE SCALE GENOMIC DNA]</scope>
    <source>
        <strain evidence="2 3">MUSC 1</strain>
    </source>
</reference>
<gene>
    <name evidence="2" type="ORF">BIV23_34830</name>
</gene>